<dbReference type="PANTHER" id="PTHR47969">
    <property type="entry name" value="CHROMOSOME-ASSOCIATED KINESIN KIF4A-RELATED"/>
    <property type="match status" value="1"/>
</dbReference>
<dbReference type="GO" id="GO:0003777">
    <property type="term" value="F:microtubule motor activity"/>
    <property type="evidence" value="ECO:0007669"/>
    <property type="project" value="InterPro"/>
</dbReference>
<dbReference type="InterPro" id="IPR019821">
    <property type="entry name" value="Kinesin_motor_CS"/>
</dbReference>
<dbReference type="InterPro" id="IPR027417">
    <property type="entry name" value="P-loop_NTPase"/>
</dbReference>
<dbReference type="PRINTS" id="PR00380">
    <property type="entry name" value="KINESINHEAVY"/>
</dbReference>
<evidence type="ECO:0000256" key="2">
    <source>
        <dbReference type="ARBA" id="ARBA00022741"/>
    </source>
</evidence>
<evidence type="ECO:0000313" key="8">
    <source>
        <dbReference type="EMBL" id="CAD7464219.1"/>
    </source>
</evidence>
<comment type="similarity">
    <text evidence="5 6">Belongs to the TRAFAC class myosin-kinesin ATPase superfamily. Kinesin family.</text>
</comment>
<organism evidence="8">
    <name type="scientific">Timema tahoe</name>
    <dbReference type="NCBI Taxonomy" id="61484"/>
    <lineage>
        <taxon>Eukaryota</taxon>
        <taxon>Metazoa</taxon>
        <taxon>Ecdysozoa</taxon>
        <taxon>Arthropoda</taxon>
        <taxon>Hexapoda</taxon>
        <taxon>Insecta</taxon>
        <taxon>Pterygota</taxon>
        <taxon>Neoptera</taxon>
        <taxon>Polyneoptera</taxon>
        <taxon>Phasmatodea</taxon>
        <taxon>Timematodea</taxon>
        <taxon>Timematoidea</taxon>
        <taxon>Timematidae</taxon>
        <taxon>Timema</taxon>
    </lineage>
</organism>
<name>A0A7R9P1S9_9NEOP</name>
<comment type="caution">
    <text evidence="5">Lacks conserved residue(s) required for the propagation of feature annotation.</text>
</comment>
<dbReference type="PROSITE" id="PS50067">
    <property type="entry name" value="KINESIN_MOTOR_2"/>
    <property type="match status" value="1"/>
</dbReference>
<reference evidence="8" key="1">
    <citation type="submission" date="2020-11" db="EMBL/GenBank/DDBJ databases">
        <authorList>
            <person name="Tran Van P."/>
        </authorList>
    </citation>
    <scope>NUCLEOTIDE SEQUENCE</scope>
</reference>
<evidence type="ECO:0000259" key="7">
    <source>
        <dbReference type="PROSITE" id="PS50067"/>
    </source>
</evidence>
<keyword evidence="6" id="KW-0505">Motor protein</keyword>
<protein>
    <recommendedName>
        <fullName evidence="6">Kinesin-like protein</fullName>
    </recommendedName>
</protein>
<proteinExistence type="inferred from homology"/>
<dbReference type="Gene3D" id="3.40.850.10">
    <property type="entry name" value="Kinesin motor domain"/>
    <property type="match status" value="1"/>
</dbReference>
<feature type="domain" description="Kinesin motor" evidence="7">
    <location>
        <begin position="116"/>
        <end position="266"/>
    </location>
</feature>
<keyword evidence="4" id="KW-0206">Cytoskeleton</keyword>
<dbReference type="InterPro" id="IPR036961">
    <property type="entry name" value="Kinesin_motor_dom_sf"/>
</dbReference>
<evidence type="ECO:0000256" key="6">
    <source>
        <dbReference type="RuleBase" id="RU000394"/>
    </source>
</evidence>
<keyword evidence="2 6" id="KW-0547">Nucleotide-binding</keyword>
<dbReference type="GO" id="GO:0051231">
    <property type="term" value="P:spindle elongation"/>
    <property type="evidence" value="ECO:0007669"/>
    <property type="project" value="TreeGrafter"/>
</dbReference>
<keyword evidence="6" id="KW-0493">Microtubule</keyword>
<dbReference type="SMART" id="SM00129">
    <property type="entry name" value="KISc"/>
    <property type="match status" value="1"/>
</dbReference>
<dbReference type="GO" id="GO:0005874">
    <property type="term" value="C:microtubule"/>
    <property type="evidence" value="ECO:0007669"/>
    <property type="project" value="UniProtKB-KW"/>
</dbReference>
<dbReference type="PROSITE" id="PS00411">
    <property type="entry name" value="KINESIN_MOTOR_1"/>
    <property type="match status" value="1"/>
</dbReference>
<dbReference type="InterPro" id="IPR027640">
    <property type="entry name" value="Kinesin-like_fam"/>
</dbReference>
<evidence type="ECO:0000256" key="1">
    <source>
        <dbReference type="ARBA" id="ARBA00004245"/>
    </source>
</evidence>
<keyword evidence="4" id="KW-0963">Cytoplasm</keyword>
<dbReference type="GO" id="GO:0005524">
    <property type="term" value="F:ATP binding"/>
    <property type="evidence" value="ECO:0007669"/>
    <property type="project" value="UniProtKB-KW"/>
</dbReference>
<evidence type="ECO:0000256" key="3">
    <source>
        <dbReference type="ARBA" id="ARBA00022840"/>
    </source>
</evidence>
<dbReference type="AlphaFoldDB" id="A0A7R9P1S9"/>
<sequence length="266" mass="29873">MSMDQEHQIVEWLTEEFPNEEIDDCYNSEESDIDELNNSDHDIERFTWQLEILTTVRIATSGLGLENSLDWKIKIRDHSQYRTETELNRPITPSPCSSTTVKCHNHLTATPRDQLLLEVNSSTPGVEEEGWRVIMERSNARRGAAKIHEDSTGSIYVVGVTSRPVVSADDALQCLRLGALSRTTASTDMNSQSSRSHAIFTLLVKQRRLDPDSDDEVQSDAVNEFETLTAKFHFVDLAGSERLKRTGATGERAREGISINCGLVCF</sequence>
<dbReference type="GO" id="GO:0007052">
    <property type="term" value="P:mitotic spindle organization"/>
    <property type="evidence" value="ECO:0007669"/>
    <property type="project" value="TreeGrafter"/>
</dbReference>
<dbReference type="SUPFAM" id="SSF52540">
    <property type="entry name" value="P-loop containing nucleoside triphosphate hydrolases"/>
    <property type="match status" value="1"/>
</dbReference>
<keyword evidence="3 6" id="KW-0067">ATP-binding</keyword>
<evidence type="ECO:0000256" key="4">
    <source>
        <dbReference type="ARBA" id="ARBA00023212"/>
    </source>
</evidence>
<dbReference type="InterPro" id="IPR001752">
    <property type="entry name" value="Kinesin_motor_dom"/>
</dbReference>
<dbReference type="GO" id="GO:0007018">
    <property type="term" value="P:microtubule-based movement"/>
    <property type="evidence" value="ECO:0007669"/>
    <property type="project" value="InterPro"/>
</dbReference>
<accession>A0A7R9P1S9</accession>
<dbReference type="Pfam" id="PF00225">
    <property type="entry name" value="Kinesin"/>
    <property type="match status" value="1"/>
</dbReference>
<comment type="subcellular location">
    <subcellularLocation>
        <location evidence="1">Cytoplasm</location>
        <location evidence="1">Cytoskeleton</location>
    </subcellularLocation>
</comment>
<dbReference type="GO" id="GO:0008017">
    <property type="term" value="F:microtubule binding"/>
    <property type="evidence" value="ECO:0007669"/>
    <property type="project" value="InterPro"/>
</dbReference>
<dbReference type="GO" id="GO:0005875">
    <property type="term" value="C:microtubule associated complex"/>
    <property type="evidence" value="ECO:0007669"/>
    <property type="project" value="TreeGrafter"/>
</dbReference>
<dbReference type="PANTHER" id="PTHR47969:SF28">
    <property type="entry name" value="KINESIN-LIKE PROTEIN KIF21B"/>
    <property type="match status" value="1"/>
</dbReference>
<evidence type="ECO:0000256" key="5">
    <source>
        <dbReference type="PROSITE-ProRule" id="PRU00283"/>
    </source>
</evidence>
<gene>
    <name evidence="8" type="ORF">TTEB3V08_LOCUS12098</name>
</gene>
<dbReference type="EMBL" id="OE011696">
    <property type="protein sequence ID" value="CAD7464219.1"/>
    <property type="molecule type" value="Genomic_DNA"/>
</dbReference>